<dbReference type="EMBL" id="SPSB01000001">
    <property type="protein sequence ID" value="TFV97485.1"/>
    <property type="molecule type" value="Genomic_DNA"/>
</dbReference>
<reference evidence="1 2" key="1">
    <citation type="submission" date="2019-03" db="EMBL/GenBank/DDBJ databases">
        <title>Algoriphagus sp. nov, a new strain isolated from root system soil of mangrove plant Kandelia.</title>
        <authorList>
            <person name="Yin Q."/>
            <person name="Wang K."/>
            <person name="Song Z."/>
        </authorList>
    </citation>
    <scope>NUCLEOTIDE SEQUENCE [LARGE SCALE GENOMIC DNA]</scope>
    <source>
        <strain evidence="1 2">XY-J91</strain>
    </source>
</reference>
<gene>
    <name evidence="1" type="ORF">E4S40_02180</name>
</gene>
<dbReference type="RefSeq" id="WP_135070205.1">
    <property type="nucleotide sequence ID" value="NZ_SPSB01000001.1"/>
</dbReference>
<protein>
    <submittedName>
        <fullName evidence="1">(2Fe-2S) ferredoxin domain-containing protein</fullName>
    </submittedName>
</protein>
<keyword evidence="2" id="KW-1185">Reference proteome</keyword>
<dbReference type="InterPro" id="IPR036249">
    <property type="entry name" value="Thioredoxin-like_sf"/>
</dbReference>
<dbReference type="SUPFAM" id="SSF52833">
    <property type="entry name" value="Thioredoxin-like"/>
    <property type="match status" value="1"/>
</dbReference>
<dbReference type="Gene3D" id="3.40.30.10">
    <property type="entry name" value="Glutaredoxin"/>
    <property type="match status" value="1"/>
</dbReference>
<comment type="caution">
    <text evidence="1">The sequence shown here is derived from an EMBL/GenBank/DDBJ whole genome shotgun (WGS) entry which is preliminary data.</text>
</comment>
<evidence type="ECO:0000313" key="2">
    <source>
        <dbReference type="Proteomes" id="UP000297647"/>
    </source>
</evidence>
<dbReference type="OrthoDB" id="9800692at2"/>
<dbReference type="AlphaFoldDB" id="A0A4Y9R2K1"/>
<evidence type="ECO:0000313" key="1">
    <source>
        <dbReference type="EMBL" id="TFV97485.1"/>
    </source>
</evidence>
<organism evidence="1 2">
    <name type="scientific">Algoriphagus kandeliae</name>
    <dbReference type="NCBI Taxonomy" id="2562278"/>
    <lineage>
        <taxon>Bacteria</taxon>
        <taxon>Pseudomonadati</taxon>
        <taxon>Bacteroidota</taxon>
        <taxon>Cytophagia</taxon>
        <taxon>Cytophagales</taxon>
        <taxon>Cyclobacteriaceae</taxon>
        <taxon>Algoriphagus</taxon>
    </lineage>
</organism>
<dbReference type="Pfam" id="PF01257">
    <property type="entry name" value="2Fe-2S_thioredx"/>
    <property type="match status" value="1"/>
</dbReference>
<sequence>MKHKRELVFVCTGSDCKKAGAKAIRKHLKEDLKSGPLKGQCKLIQTKCMDLCKSAPVVIVGDHFCKKTDAEKVATILKKSLSNKLA</sequence>
<accession>A0A4Y9R2K1</accession>
<dbReference type="Proteomes" id="UP000297647">
    <property type="component" value="Unassembled WGS sequence"/>
</dbReference>
<name>A0A4Y9R2K1_9BACT</name>
<proteinExistence type="predicted"/>
<dbReference type="CDD" id="cd02980">
    <property type="entry name" value="TRX_Fd_family"/>
    <property type="match status" value="1"/>
</dbReference>